<evidence type="ECO:0000313" key="1">
    <source>
        <dbReference type="EMBL" id="ASA55878.1"/>
    </source>
</evidence>
<gene>
    <name evidence="1" type="ORF">BSQ33_09375</name>
</gene>
<dbReference type="KEGG" id="vga:BSQ33_09375"/>
<dbReference type="EMBL" id="CP018835">
    <property type="protein sequence ID" value="ASA55878.1"/>
    <property type="molecule type" value="Genomic_DNA"/>
</dbReference>
<name>A0A1Z2SFF9_VIBGA</name>
<reference evidence="1 2" key="1">
    <citation type="submission" date="2016-12" db="EMBL/GenBank/DDBJ databases">
        <authorList>
            <person name="Song W.-J."/>
            <person name="Kurnit D.M."/>
        </authorList>
    </citation>
    <scope>NUCLEOTIDE SEQUENCE [LARGE SCALE GENOMIC DNA]</scope>
    <source>
        <strain evidence="1 2">ATCC 43942</strain>
    </source>
</reference>
<accession>A0A1Z2SFF9</accession>
<proteinExistence type="predicted"/>
<sequence>MHRCSSIKFSIAESGYLRGMRPTHQWPAAMTFPHFPGGKLFSIDNQLPKPPQRVILTIDLSQFLKERVLH</sequence>
<dbReference type="AlphaFoldDB" id="A0A1Z2SFF9"/>
<protein>
    <submittedName>
        <fullName evidence="1">Uncharacterized protein</fullName>
    </submittedName>
</protein>
<organism evidence="1 2">
    <name type="scientific">Vibrio gazogenes</name>
    <dbReference type="NCBI Taxonomy" id="687"/>
    <lineage>
        <taxon>Bacteria</taxon>
        <taxon>Pseudomonadati</taxon>
        <taxon>Pseudomonadota</taxon>
        <taxon>Gammaproteobacteria</taxon>
        <taxon>Vibrionales</taxon>
        <taxon>Vibrionaceae</taxon>
        <taxon>Vibrio</taxon>
    </lineage>
</organism>
<dbReference type="Proteomes" id="UP000196708">
    <property type="component" value="Chromosome 1"/>
</dbReference>
<evidence type="ECO:0000313" key="2">
    <source>
        <dbReference type="Proteomes" id="UP000196708"/>
    </source>
</evidence>